<evidence type="ECO:0000313" key="4">
    <source>
        <dbReference type="Proteomes" id="UP000075420"/>
    </source>
</evidence>
<dbReference type="EMBL" id="JELY01002663">
    <property type="protein sequence ID" value="KYF51925.1"/>
    <property type="molecule type" value="Genomic_DNA"/>
</dbReference>
<name>A0A150P897_SORCE</name>
<reference evidence="3 4" key="1">
    <citation type="submission" date="2014-02" db="EMBL/GenBank/DDBJ databases">
        <title>The small core and large imbalanced accessory genome model reveals a collaborative survival strategy of Sorangium cellulosum strains in nature.</title>
        <authorList>
            <person name="Han K."/>
            <person name="Peng R."/>
            <person name="Blom J."/>
            <person name="Li Y.-Z."/>
        </authorList>
    </citation>
    <scope>NUCLEOTIDE SEQUENCE [LARGE SCALE GENOMIC DNA]</scope>
    <source>
        <strain evidence="3 4">So0157-25</strain>
    </source>
</reference>
<comment type="caution">
    <text evidence="3">The sequence shown here is derived from an EMBL/GenBank/DDBJ whole genome shotgun (WGS) entry which is preliminary data.</text>
</comment>
<protein>
    <recommendedName>
        <fullName evidence="5">Secreted protein</fullName>
    </recommendedName>
</protein>
<evidence type="ECO:0008006" key="5">
    <source>
        <dbReference type="Google" id="ProtNLM"/>
    </source>
</evidence>
<feature type="chain" id="PRO_5007565645" description="Secreted protein" evidence="2">
    <location>
        <begin position="20"/>
        <end position="353"/>
    </location>
</feature>
<dbReference type="Proteomes" id="UP000075420">
    <property type="component" value="Unassembled WGS sequence"/>
</dbReference>
<sequence>MRRYVLLATAAAPLLAVTAAVSVPGCGEEFENICAFLDDSNSCYHEFRAETSNHCWPSGESSPSGTFASRGTLDVCFLAGGGQIVFDPPLDIAAFPPTNVAFKRLDSQAAECGAVTLSGEFSYAVTVQVPCTPEDIEAGAAECADAGTDSSSKIGRTITLATPEGRDILDVSCADGTSHHFNRVDIQECADRGQDKLQPRAVLEASPGNQPPPDADPTAPETVETYGGFIKLSIHYPQSGATQEVEEEGKKLKQVSRAPEVIEYFNCRIPPPAPICANGQKDGLETDVDCGGTLCDKRCGDGQSCAVDKDCAGMPCVLDSTGFLKCQAPDGNNASATTGGGAGAGGSGGAGGE</sequence>
<accession>A0A150P897</accession>
<feature type="region of interest" description="Disordered" evidence="1">
    <location>
        <begin position="334"/>
        <end position="353"/>
    </location>
</feature>
<gene>
    <name evidence="3" type="ORF">BE08_17280</name>
</gene>
<organism evidence="3 4">
    <name type="scientific">Sorangium cellulosum</name>
    <name type="common">Polyangium cellulosum</name>
    <dbReference type="NCBI Taxonomy" id="56"/>
    <lineage>
        <taxon>Bacteria</taxon>
        <taxon>Pseudomonadati</taxon>
        <taxon>Myxococcota</taxon>
        <taxon>Polyangia</taxon>
        <taxon>Polyangiales</taxon>
        <taxon>Polyangiaceae</taxon>
        <taxon>Sorangium</taxon>
    </lineage>
</organism>
<feature type="compositionally biased region" description="Gly residues" evidence="1">
    <location>
        <begin position="338"/>
        <end position="353"/>
    </location>
</feature>
<evidence type="ECO:0000313" key="3">
    <source>
        <dbReference type="EMBL" id="KYF51925.1"/>
    </source>
</evidence>
<proteinExistence type="predicted"/>
<dbReference type="AlphaFoldDB" id="A0A150P897"/>
<evidence type="ECO:0000256" key="2">
    <source>
        <dbReference type="SAM" id="SignalP"/>
    </source>
</evidence>
<evidence type="ECO:0000256" key="1">
    <source>
        <dbReference type="SAM" id="MobiDB-lite"/>
    </source>
</evidence>
<feature type="signal peptide" evidence="2">
    <location>
        <begin position="1"/>
        <end position="19"/>
    </location>
</feature>
<keyword evidence="2" id="KW-0732">Signal</keyword>
<feature type="region of interest" description="Disordered" evidence="1">
    <location>
        <begin position="203"/>
        <end position="222"/>
    </location>
</feature>